<protein>
    <recommendedName>
        <fullName evidence="3">Mobilization protein</fullName>
    </recommendedName>
</protein>
<proteinExistence type="predicted"/>
<dbReference type="EMBL" id="JAUSUB010000010">
    <property type="protein sequence ID" value="MDQ0270775.1"/>
    <property type="molecule type" value="Genomic_DNA"/>
</dbReference>
<sequence length="179" mass="20854">MRNYIVTKHAIERAYERLGISRKNAAHHLNQLMQTAFYQGETQDQGSVRKIYDHHKSRTRIFVEDNHIITVYKFPEEAITPQPTLPYIDEISQLIKRKFAKSEREFKRKERTLSIELAEFNLELATLRLNFAKAKSPKVRTNLVEKISEVETKAGRIQFELDEATKSFNAIKEGAAAYL</sequence>
<evidence type="ECO:0000313" key="2">
    <source>
        <dbReference type="Proteomes" id="UP001238088"/>
    </source>
</evidence>
<dbReference type="RefSeq" id="WP_307475472.1">
    <property type="nucleotide sequence ID" value="NZ_JAUSUB010000010.1"/>
</dbReference>
<comment type="caution">
    <text evidence="1">The sequence shown here is derived from an EMBL/GenBank/DDBJ whole genome shotgun (WGS) entry which is preliminary data.</text>
</comment>
<dbReference type="Proteomes" id="UP001238088">
    <property type="component" value="Unassembled WGS sequence"/>
</dbReference>
<evidence type="ECO:0000313" key="1">
    <source>
        <dbReference type="EMBL" id="MDQ0270775.1"/>
    </source>
</evidence>
<keyword evidence="2" id="KW-1185">Reference proteome</keyword>
<reference evidence="1 2" key="1">
    <citation type="submission" date="2023-07" db="EMBL/GenBank/DDBJ databases">
        <title>Genomic Encyclopedia of Type Strains, Phase IV (KMG-IV): sequencing the most valuable type-strain genomes for metagenomic binning, comparative biology and taxonomic classification.</title>
        <authorList>
            <person name="Goeker M."/>
        </authorList>
    </citation>
    <scope>NUCLEOTIDE SEQUENCE [LARGE SCALE GENOMIC DNA]</scope>
    <source>
        <strain evidence="1 2">DSM 23494</strain>
    </source>
</reference>
<organism evidence="1 2">
    <name type="scientific">Cytobacillus purgationiresistens</name>
    <dbReference type="NCBI Taxonomy" id="863449"/>
    <lineage>
        <taxon>Bacteria</taxon>
        <taxon>Bacillati</taxon>
        <taxon>Bacillota</taxon>
        <taxon>Bacilli</taxon>
        <taxon>Bacillales</taxon>
        <taxon>Bacillaceae</taxon>
        <taxon>Cytobacillus</taxon>
    </lineage>
</organism>
<gene>
    <name evidence="1" type="ORF">J2S17_002660</name>
</gene>
<name>A0ABU0AHP1_9BACI</name>
<accession>A0ABU0AHP1</accession>
<evidence type="ECO:0008006" key="3">
    <source>
        <dbReference type="Google" id="ProtNLM"/>
    </source>
</evidence>